<feature type="compositionally biased region" description="Basic and acidic residues" evidence="1">
    <location>
        <begin position="1"/>
        <end position="12"/>
    </location>
</feature>
<evidence type="ECO:0000256" key="1">
    <source>
        <dbReference type="SAM" id="MobiDB-lite"/>
    </source>
</evidence>
<keyword evidence="2" id="KW-1133">Transmembrane helix</keyword>
<proteinExistence type="predicted"/>
<organism evidence="3 4">
    <name type="scientific">Actinoplanes derwentensis</name>
    <dbReference type="NCBI Taxonomy" id="113562"/>
    <lineage>
        <taxon>Bacteria</taxon>
        <taxon>Bacillati</taxon>
        <taxon>Actinomycetota</taxon>
        <taxon>Actinomycetes</taxon>
        <taxon>Micromonosporales</taxon>
        <taxon>Micromonosporaceae</taxon>
        <taxon>Actinoplanes</taxon>
    </lineage>
</organism>
<protein>
    <submittedName>
        <fullName evidence="3">Uncharacterized protein</fullName>
    </submittedName>
</protein>
<dbReference type="STRING" id="113562.SAMN04489716_1923"/>
<evidence type="ECO:0000256" key="2">
    <source>
        <dbReference type="SAM" id="Phobius"/>
    </source>
</evidence>
<gene>
    <name evidence="3" type="ORF">SAMN04489716_1923</name>
</gene>
<dbReference type="Proteomes" id="UP000198688">
    <property type="component" value="Chromosome I"/>
</dbReference>
<dbReference type="AlphaFoldDB" id="A0A1H1VZG1"/>
<evidence type="ECO:0000313" key="3">
    <source>
        <dbReference type="EMBL" id="SDS89821.1"/>
    </source>
</evidence>
<reference evidence="3 4" key="1">
    <citation type="submission" date="2016-10" db="EMBL/GenBank/DDBJ databases">
        <authorList>
            <person name="de Groot N.N."/>
        </authorList>
    </citation>
    <scope>NUCLEOTIDE SEQUENCE [LARGE SCALE GENOMIC DNA]</scope>
    <source>
        <strain evidence="3 4">DSM 43941</strain>
    </source>
</reference>
<keyword evidence="2" id="KW-0472">Membrane</keyword>
<evidence type="ECO:0000313" key="4">
    <source>
        <dbReference type="Proteomes" id="UP000198688"/>
    </source>
</evidence>
<accession>A0A1H1VZG1</accession>
<feature type="transmembrane region" description="Helical" evidence="2">
    <location>
        <begin position="82"/>
        <end position="100"/>
    </location>
</feature>
<feature type="region of interest" description="Disordered" evidence="1">
    <location>
        <begin position="1"/>
        <end position="79"/>
    </location>
</feature>
<sequence length="349" mass="35746">MESNGADRERPGLRIGGYVPGHAEPVAGSEYEPGDRSQQVNLPNIADYWPDTANRPRNGGTPPDFADFGEPPPERSRRGRTAVVGGLLVGAIAVGTLLLMRPTGDREPQNTAAPAAPAPSVSALAPSVSASAPVSASAAAPASASAAPVESTPPAAAITTARFDLVTGVTELNVKTADLDGENFRVTTPKNSGLDVTAAFTGETLKVSAEPDGTVKGSGRVDVLLSKDIVWRLRMTAGVRRASLDMGGGTVSDIDLIGGAQTIDIELGNLDGILPILMAGGVEKWRIITSDEVPVEIAFTSGAGDVKVYGRPKGGVGEGLTVQVGDLAERPGLDIDAEAGLGSLEITRD</sequence>
<keyword evidence="2" id="KW-0812">Transmembrane</keyword>
<name>A0A1H1VZG1_9ACTN</name>
<keyword evidence="4" id="KW-1185">Reference proteome</keyword>
<dbReference type="EMBL" id="LT629758">
    <property type="protein sequence ID" value="SDS89821.1"/>
    <property type="molecule type" value="Genomic_DNA"/>
</dbReference>